<dbReference type="Proteomes" id="UP001585053">
    <property type="component" value="Unassembled WGS sequence"/>
</dbReference>
<keyword evidence="1" id="KW-1133">Transmembrane helix</keyword>
<sequence>MPNRTLTFAYTACAVFAAVIAFLLATTAERTLFVLEDSPVVWITENDESHDTDEVAATVQRVADEHDAAIGYAIADVREPTTRIHLYLAVSDPESRHAAWAEEGYPTFGRGFTIDTHPIADFGDVGPNGHYLVLDAPEAEEALRTELAALGLHEAPGTQAVRMWHYFTGGHLFHLLMVALLGTMAAAGAGVLLGSRDYGVMRLQGRSYPSILGHDLLRTARSTAVALAVIVLGTLAFLGWYNEWNQLGFYARTALLFLGALFVPCLLVHAATLALVHTTRILPSLKGRLPLKATTTAIYLVRVPSLVLALVILGGVASYSQNVRDLETALELHEEQGETSFPSLSANYGWADDEAVDEELGPWLREVDASGDMVLAVHGYPLLSTPHDPRPSGAASPEPPLLIVNDTYLAEQEVLSPTGEPYGPDEDVRVLVPESATLDTEELVEAVRSQWVETSDASDVALEIEVLPAAAEQTLFTYSAKRSDAPRPYLPLLYEPVVVVLPNGGVLSDGSYVSHMTRGSTIFPDPEVVVEYRDRVPEASRYLAMVETLSTSTRDELARHLIVLRGELFNLVGVAVVLLLTAMAACVVHVRTRAQEIFVRHISGWTFLATHRRLLLVEGALALGFPGWAAWDTLRRLAVTSDPMYGGPLEAAPSGAEPFYALGIALVCLSATIAALALFHRRIVREGASQA</sequence>
<feature type="transmembrane region" description="Helical" evidence="1">
    <location>
        <begin position="172"/>
        <end position="193"/>
    </location>
</feature>
<name>A0ABV5DT17_9ACTN</name>
<feature type="transmembrane region" description="Helical" evidence="1">
    <location>
        <begin position="659"/>
        <end position="679"/>
    </location>
</feature>
<keyword evidence="3" id="KW-1185">Reference proteome</keyword>
<gene>
    <name evidence="2" type="ORF">VSQ78_08380</name>
</gene>
<keyword evidence="1" id="KW-0812">Transmembrane</keyword>
<evidence type="ECO:0008006" key="4">
    <source>
        <dbReference type="Google" id="ProtNLM"/>
    </source>
</evidence>
<evidence type="ECO:0000256" key="1">
    <source>
        <dbReference type="SAM" id="Phobius"/>
    </source>
</evidence>
<feature type="transmembrane region" description="Helical" evidence="1">
    <location>
        <begin position="254"/>
        <end position="276"/>
    </location>
</feature>
<proteinExistence type="predicted"/>
<feature type="transmembrane region" description="Helical" evidence="1">
    <location>
        <begin position="613"/>
        <end position="631"/>
    </location>
</feature>
<comment type="caution">
    <text evidence="2">The sequence shown here is derived from an EMBL/GenBank/DDBJ whole genome shotgun (WGS) entry which is preliminary data.</text>
</comment>
<feature type="transmembrane region" description="Helical" evidence="1">
    <location>
        <begin position="224"/>
        <end position="242"/>
    </location>
</feature>
<feature type="transmembrane region" description="Helical" evidence="1">
    <location>
        <begin position="297"/>
        <end position="319"/>
    </location>
</feature>
<keyword evidence="1" id="KW-0472">Membrane</keyword>
<dbReference type="EMBL" id="JAYMRS010000002">
    <property type="protein sequence ID" value="MFB8767715.1"/>
    <property type="molecule type" value="Genomic_DNA"/>
</dbReference>
<reference evidence="2 3" key="1">
    <citation type="submission" date="2024-01" db="EMBL/GenBank/DDBJ databases">
        <title>Genome mining of biosynthetic gene clusters to explore secondary metabolites of Streptomyces sp.</title>
        <authorList>
            <person name="Baig A."/>
            <person name="Ajitkumar Shintre N."/>
            <person name="Kumar H."/>
            <person name="Anbarasu A."/>
            <person name="Ramaiah S."/>
        </authorList>
    </citation>
    <scope>NUCLEOTIDE SEQUENCE [LARGE SCALE GENOMIC DNA]</scope>
    <source>
        <strain evidence="2 3">A01</strain>
    </source>
</reference>
<accession>A0ABV5DT17</accession>
<protein>
    <recommendedName>
        <fullName evidence="4">DUF1430 domain-containing protein</fullName>
    </recommendedName>
</protein>
<organism evidence="2 3">
    <name type="scientific">Nocardiopsis alba</name>
    <dbReference type="NCBI Taxonomy" id="53437"/>
    <lineage>
        <taxon>Bacteria</taxon>
        <taxon>Bacillati</taxon>
        <taxon>Actinomycetota</taxon>
        <taxon>Actinomycetes</taxon>
        <taxon>Streptosporangiales</taxon>
        <taxon>Nocardiopsidaceae</taxon>
        <taxon>Nocardiopsis</taxon>
    </lineage>
</organism>
<evidence type="ECO:0000313" key="3">
    <source>
        <dbReference type="Proteomes" id="UP001585053"/>
    </source>
</evidence>
<dbReference type="RefSeq" id="WP_376737065.1">
    <property type="nucleotide sequence ID" value="NZ_JAYMRS010000002.1"/>
</dbReference>
<evidence type="ECO:0000313" key="2">
    <source>
        <dbReference type="EMBL" id="MFB8767715.1"/>
    </source>
</evidence>
<feature type="transmembrane region" description="Helical" evidence="1">
    <location>
        <begin position="568"/>
        <end position="592"/>
    </location>
</feature>